<proteinExistence type="inferred from homology"/>
<feature type="domain" description="ABC transporter" evidence="8">
    <location>
        <begin position="3"/>
        <end position="233"/>
    </location>
</feature>
<keyword evidence="6 7" id="KW-0472">Membrane</keyword>
<dbReference type="PROSITE" id="PS00211">
    <property type="entry name" value="ABC_TRANSPORTER_1"/>
    <property type="match status" value="1"/>
</dbReference>
<evidence type="ECO:0000256" key="4">
    <source>
        <dbReference type="ARBA" id="ARBA00022840"/>
    </source>
</evidence>
<accession>H5SF84</accession>
<dbReference type="GO" id="GO:0043190">
    <property type="term" value="C:ATP-binding cassette (ABC) transporter complex"/>
    <property type="evidence" value="ECO:0007669"/>
    <property type="project" value="InterPro"/>
</dbReference>
<sequence>MRVTLKEITKRFGTVVALEDISLDVSDGELLALVGPSGCGKTTLLRLIAGFEAPDAGDILFDGQSILGVPPERRGVGLVFQNYALFPHMTVFHNIAYGLKFVPLPSKGIQSRVRELLELVGLAGLEGRMPSELSAGQQQRVALARALAPHPKVLLLDEPLSALDAKLRERLRLEIKRIQRALKITTLYVTHDQEEALAVADRVAVMSVGHIEQIGTPHEVYHTPKTEFVARFIGRGNLFTGQVVRRDGESVLLAVGESTIRARAPHDIEIGQSVTVLVRPERIQLTQAAENTLAGKIVGLEFAGDAVWLHVEAAGSTLIVKANTLNDTLREGAPVRLGFSASDVYIVPSDRRSPPTP</sequence>
<keyword evidence="3 7" id="KW-0547">Nucleotide-binding</keyword>
<dbReference type="GO" id="GO:0016887">
    <property type="term" value="F:ATP hydrolysis activity"/>
    <property type="evidence" value="ECO:0007669"/>
    <property type="project" value="InterPro"/>
</dbReference>
<dbReference type="SUPFAM" id="SSF52540">
    <property type="entry name" value="P-loop containing nucleoside triphosphate hydrolases"/>
    <property type="match status" value="1"/>
</dbReference>
<evidence type="ECO:0000256" key="3">
    <source>
        <dbReference type="ARBA" id="ARBA00022741"/>
    </source>
</evidence>
<keyword evidence="5 7" id="KW-1278">Translocase</keyword>
<evidence type="ECO:0000256" key="6">
    <source>
        <dbReference type="ARBA" id="ARBA00023136"/>
    </source>
</evidence>
<dbReference type="Gene3D" id="2.40.50.140">
    <property type="entry name" value="Nucleic acid-binding proteins"/>
    <property type="match status" value="1"/>
</dbReference>
<dbReference type="NCBIfam" id="TIGR01187">
    <property type="entry name" value="potA"/>
    <property type="match status" value="1"/>
</dbReference>
<dbReference type="InterPro" id="IPR027417">
    <property type="entry name" value="P-loop_NTPase"/>
</dbReference>
<name>H5SF84_9BACT</name>
<comment type="function">
    <text evidence="7">Part of the ABC transporter complex PotABCD involved in spermidine/putrescine import. Responsible for energy coupling to the transport system.</text>
</comment>
<evidence type="ECO:0000256" key="7">
    <source>
        <dbReference type="RuleBase" id="RU364083"/>
    </source>
</evidence>
<dbReference type="Gene3D" id="2.40.50.100">
    <property type="match status" value="1"/>
</dbReference>
<comment type="subunit">
    <text evidence="7">The complex is composed of two ATP-binding proteins (PotA), two transmembrane proteins (PotB and PotC) and a solute-binding protein (PotD).</text>
</comment>
<evidence type="ECO:0000259" key="8">
    <source>
        <dbReference type="PROSITE" id="PS50893"/>
    </source>
</evidence>
<dbReference type="EC" id="7.6.2.11" evidence="7"/>
<dbReference type="PROSITE" id="PS50893">
    <property type="entry name" value="ABC_TRANSPORTER_2"/>
    <property type="match status" value="1"/>
</dbReference>
<dbReference type="InterPro" id="IPR050093">
    <property type="entry name" value="ABC_SmlMolc_Importer"/>
</dbReference>
<dbReference type="Pfam" id="PF00005">
    <property type="entry name" value="ABC_tran"/>
    <property type="match status" value="1"/>
</dbReference>
<dbReference type="Pfam" id="PF08402">
    <property type="entry name" value="TOBE_2"/>
    <property type="match status" value="1"/>
</dbReference>
<dbReference type="SMART" id="SM00382">
    <property type="entry name" value="AAA"/>
    <property type="match status" value="1"/>
</dbReference>
<dbReference type="SUPFAM" id="SSF50331">
    <property type="entry name" value="MOP-like"/>
    <property type="match status" value="1"/>
</dbReference>
<dbReference type="PANTHER" id="PTHR42781">
    <property type="entry name" value="SPERMIDINE/PUTRESCINE IMPORT ATP-BINDING PROTEIN POTA"/>
    <property type="match status" value="1"/>
</dbReference>
<gene>
    <name evidence="7" type="primary">potA</name>
    <name evidence="9" type="ORF">HGMM_F21A08C03</name>
</gene>
<comment type="similarity">
    <text evidence="7">Belongs to the ABC transporter superfamily. Spermidine/putrescine importer (TC 3.A.1.11.1) family.</text>
</comment>
<dbReference type="InterPro" id="IPR017871">
    <property type="entry name" value="ABC_transporter-like_CS"/>
</dbReference>
<evidence type="ECO:0000313" key="9">
    <source>
        <dbReference type="EMBL" id="BAL54820.1"/>
    </source>
</evidence>
<dbReference type="FunFam" id="3.40.50.300:FF:000425">
    <property type="entry name" value="Probable ABC transporter, ATP-binding subunit"/>
    <property type="match status" value="1"/>
</dbReference>
<reference evidence="9" key="1">
    <citation type="journal article" date="2005" name="Environ. Microbiol.">
        <title>Genetic and functional properties of uncultivated thermophilic crenarchaeotes from a subsurface gold mine as revealed by analysis of genome fragments.</title>
        <authorList>
            <person name="Nunoura T."/>
            <person name="Hirayama H."/>
            <person name="Takami H."/>
            <person name="Oida H."/>
            <person name="Nishi S."/>
            <person name="Shimamura S."/>
            <person name="Suzuki Y."/>
            <person name="Inagaki F."/>
            <person name="Takai K."/>
            <person name="Nealson K.H."/>
            <person name="Horikoshi K."/>
        </authorList>
    </citation>
    <scope>NUCLEOTIDE SEQUENCE</scope>
</reference>
<comment type="catalytic activity">
    <reaction evidence="7">
        <text>ATP + H2O + polyamine-[polyamine-binding protein]Side 1 = ADP + phosphate + polyamineSide 2 + [polyamine-binding protein]Side 1.</text>
        <dbReference type="EC" id="7.6.2.11"/>
    </reaction>
</comment>
<dbReference type="PANTHER" id="PTHR42781:SF4">
    <property type="entry name" value="SPERMIDINE_PUTRESCINE IMPORT ATP-BINDING PROTEIN POTA"/>
    <property type="match status" value="1"/>
</dbReference>
<dbReference type="EMBL" id="AP011701">
    <property type="protein sequence ID" value="BAL54820.1"/>
    <property type="molecule type" value="Genomic_DNA"/>
</dbReference>
<evidence type="ECO:0000256" key="1">
    <source>
        <dbReference type="ARBA" id="ARBA00022448"/>
    </source>
</evidence>
<dbReference type="InterPro" id="IPR008995">
    <property type="entry name" value="Mo/tungstate-bd_C_term_dom"/>
</dbReference>
<dbReference type="GO" id="GO:0015417">
    <property type="term" value="F:ABC-type polyamine transporter activity"/>
    <property type="evidence" value="ECO:0007669"/>
    <property type="project" value="UniProtKB-EC"/>
</dbReference>
<keyword evidence="4 7" id="KW-0067">ATP-binding</keyword>
<dbReference type="InterPro" id="IPR003593">
    <property type="entry name" value="AAA+_ATPase"/>
</dbReference>
<keyword evidence="1 7" id="KW-0813">Transport</keyword>
<dbReference type="InterPro" id="IPR005893">
    <property type="entry name" value="PotA-like"/>
</dbReference>
<keyword evidence="2 7" id="KW-1003">Cell membrane</keyword>
<dbReference type="Gene3D" id="3.40.50.300">
    <property type="entry name" value="P-loop containing nucleotide triphosphate hydrolases"/>
    <property type="match status" value="1"/>
</dbReference>
<organism evidence="9">
    <name type="scientific">uncultured Acetothermia bacterium</name>
    <dbReference type="NCBI Taxonomy" id="236499"/>
    <lineage>
        <taxon>Bacteria</taxon>
        <taxon>Candidatus Bipolaricaulota</taxon>
        <taxon>environmental samples</taxon>
    </lineage>
</organism>
<dbReference type="InterPro" id="IPR012340">
    <property type="entry name" value="NA-bd_OB-fold"/>
</dbReference>
<reference evidence="9" key="2">
    <citation type="journal article" date="2012" name="PLoS ONE">
        <title>A Deeply Branching Thermophilic Bacterium with an Ancient Acetyl-CoA Pathway Dominates a Subsurface Ecosystem.</title>
        <authorList>
            <person name="Takami H."/>
            <person name="Noguchi H."/>
            <person name="Takaki Y."/>
            <person name="Uchiyama I."/>
            <person name="Toyoda A."/>
            <person name="Nishi S."/>
            <person name="Chee G.-J."/>
            <person name="Arai W."/>
            <person name="Nunoura T."/>
            <person name="Itoh T."/>
            <person name="Hattori M."/>
            <person name="Takai K."/>
        </authorList>
    </citation>
    <scope>NUCLEOTIDE SEQUENCE</scope>
</reference>
<dbReference type="InterPro" id="IPR003439">
    <property type="entry name" value="ABC_transporter-like_ATP-bd"/>
</dbReference>
<evidence type="ECO:0000256" key="5">
    <source>
        <dbReference type="ARBA" id="ARBA00022967"/>
    </source>
</evidence>
<dbReference type="GO" id="GO:0015697">
    <property type="term" value="P:quaternary ammonium group transport"/>
    <property type="evidence" value="ECO:0007669"/>
    <property type="project" value="UniProtKB-ARBA"/>
</dbReference>
<dbReference type="GO" id="GO:0005524">
    <property type="term" value="F:ATP binding"/>
    <property type="evidence" value="ECO:0007669"/>
    <property type="project" value="UniProtKB-KW"/>
</dbReference>
<dbReference type="InterPro" id="IPR013611">
    <property type="entry name" value="Transp-assoc_OB_typ2"/>
</dbReference>
<protein>
    <recommendedName>
        <fullName evidence="7">Spermidine/putrescine import ATP-binding protein PotA</fullName>
        <ecNumber evidence="7">7.6.2.11</ecNumber>
    </recommendedName>
</protein>
<evidence type="ECO:0000256" key="2">
    <source>
        <dbReference type="ARBA" id="ARBA00022475"/>
    </source>
</evidence>
<dbReference type="AlphaFoldDB" id="H5SF84"/>